<keyword evidence="3" id="KW-1185">Reference proteome</keyword>
<dbReference type="InterPro" id="IPR049244">
    <property type="entry name" value="DUF6879"/>
</dbReference>
<dbReference type="EMBL" id="BOPF01000004">
    <property type="protein sequence ID" value="GIJ44569.1"/>
    <property type="molecule type" value="Genomic_DNA"/>
</dbReference>
<accession>A0A8J3YG42</accession>
<evidence type="ECO:0000313" key="3">
    <source>
        <dbReference type="Proteomes" id="UP000619260"/>
    </source>
</evidence>
<proteinExistence type="predicted"/>
<sequence length="152" mass="17750">MRDSYMRDDPAFLAWQQGHRLDPVDRTSWWRPWLDVVVAATARGVAMRRARIVSEPISDYVRYEYDGTFTNVSAGEQVRWLPRRRTVDLLVPGVDLWIFDNDLVIFNHFTGDGQWADPGMELCRDSDVIKRCAAAFEAVWERAVPHEHYRPV</sequence>
<comment type="caution">
    <text evidence="2">The sequence shown here is derived from an EMBL/GenBank/DDBJ whole genome shotgun (WGS) entry which is preliminary data.</text>
</comment>
<feature type="domain" description="DUF6879" evidence="1">
    <location>
        <begin position="1"/>
        <end position="150"/>
    </location>
</feature>
<reference evidence="2" key="1">
    <citation type="submission" date="2021-01" db="EMBL/GenBank/DDBJ databases">
        <title>Whole genome shotgun sequence of Virgisporangium aliadipatigenens NBRC 105644.</title>
        <authorList>
            <person name="Komaki H."/>
            <person name="Tamura T."/>
        </authorList>
    </citation>
    <scope>NUCLEOTIDE SEQUENCE</scope>
    <source>
        <strain evidence="2">NBRC 105644</strain>
    </source>
</reference>
<dbReference type="Proteomes" id="UP000619260">
    <property type="component" value="Unassembled WGS sequence"/>
</dbReference>
<gene>
    <name evidence="2" type="ORF">Val02_14550</name>
</gene>
<evidence type="ECO:0000259" key="1">
    <source>
        <dbReference type="Pfam" id="PF21806"/>
    </source>
</evidence>
<evidence type="ECO:0000313" key="2">
    <source>
        <dbReference type="EMBL" id="GIJ44569.1"/>
    </source>
</evidence>
<dbReference type="AlphaFoldDB" id="A0A8J3YG42"/>
<protein>
    <recommendedName>
        <fullName evidence="1">DUF6879 domain-containing protein</fullName>
    </recommendedName>
</protein>
<dbReference type="Pfam" id="PF21806">
    <property type="entry name" value="DUF6879"/>
    <property type="match status" value="1"/>
</dbReference>
<organism evidence="2 3">
    <name type="scientific">Virgisporangium aliadipatigenens</name>
    <dbReference type="NCBI Taxonomy" id="741659"/>
    <lineage>
        <taxon>Bacteria</taxon>
        <taxon>Bacillati</taxon>
        <taxon>Actinomycetota</taxon>
        <taxon>Actinomycetes</taxon>
        <taxon>Micromonosporales</taxon>
        <taxon>Micromonosporaceae</taxon>
        <taxon>Virgisporangium</taxon>
    </lineage>
</organism>
<name>A0A8J3YG42_9ACTN</name>